<dbReference type="CDD" id="cd03884">
    <property type="entry name" value="M20_bAS"/>
    <property type="match status" value="1"/>
</dbReference>
<evidence type="ECO:0000256" key="4">
    <source>
        <dbReference type="PIRSR" id="PIRSR001235-2"/>
    </source>
</evidence>
<comment type="similarity">
    <text evidence="1">Belongs to the peptidase M20 family.</text>
</comment>
<accession>A0A429Y596</accession>
<dbReference type="InterPro" id="IPR010158">
    <property type="entry name" value="Amidase_Cbmase"/>
</dbReference>
<dbReference type="NCBIfam" id="NF006771">
    <property type="entry name" value="PRK09290.1-5"/>
    <property type="match status" value="1"/>
</dbReference>
<proteinExistence type="inferred from homology"/>
<evidence type="ECO:0000313" key="7">
    <source>
        <dbReference type="Proteomes" id="UP000287156"/>
    </source>
</evidence>
<dbReference type="EMBL" id="QYTV02000002">
    <property type="protein sequence ID" value="RST76489.1"/>
    <property type="molecule type" value="Genomic_DNA"/>
</dbReference>
<dbReference type="Gene3D" id="3.30.70.360">
    <property type="match status" value="1"/>
</dbReference>
<dbReference type="Gene3D" id="3.40.630.10">
    <property type="entry name" value="Zn peptidases"/>
    <property type="match status" value="1"/>
</dbReference>
<name>A0A429Y596_9BACI</name>
<gene>
    <name evidence="6" type="ORF">D4T97_006940</name>
</gene>
<dbReference type="PIRSF" id="PIRSF001235">
    <property type="entry name" value="Amidase_carbamoylase"/>
    <property type="match status" value="1"/>
</dbReference>
<comment type="cofactor">
    <cofactor evidence="3">
        <name>Zn(2+)</name>
        <dbReference type="ChEBI" id="CHEBI:29105"/>
    </cofactor>
    <text evidence="3">Binds 2 Zn(2+) ions per subunit.</text>
</comment>
<dbReference type="GO" id="GO:0016813">
    <property type="term" value="F:hydrolase activity, acting on carbon-nitrogen (but not peptide) bonds, in linear amidines"/>
    <property type="evidence" value="ECO:0007669"/>
    <property type="project" value="InterPro"/>
</dbReference>
<dbReference type="InterPro" id="IPR011650">
    <property type="entry name" value="Peptidase_M20_dimer"/>
</dbReference>
<dbReference type="Pfam" id="PF07687">
    <property type="entry name" value="M20_dimer"/>
    <property type="match status" value="1"/>
</dbReference>
<organism evidence="6 7">
    <name type="scientific">Siminovitchia acidinfaciens</name>
    <dbReference type="NCBI Taxonomy" id="2321395"/>
    <lineage>
        <taxon>Bacteria</taxon>
        <taxon>Bacillati</taxon>
        <taxon>Bacillota</taxon>
        <taxon>Bacilli</taxon>
        <taxon>Bacillales</taxon>
        <taxon>Bacillaceae</taxon>
        <taxon>Siminovitchia</taxon>
    </lineage>
</organism>
<comment type="caution">
    <text evidence="6">The sequence shown here is derived from an EMBL/GenBank/DDBJ whole genome shotgun (WGS) entry which is preliminary data.</text>
</comment>
<dbReference type="SUPFAM" id="SSF53187">
    <property type="entry name" value="Zn-dependent exopeptidases"/>
    <property type="match status" value="1"/>
</dbReference>
<feature type="binding site" evidence="3">
    <location>
        <position position="383"/>
    </location>
    <ligand>
        <name>Zn(2+)</name>
        <dbReference type="ChEBI" id="CHEBI:29105"/>
        <label>2</label>
    </ligand>
</feature>
<dbReference type="Pfam" id="PF01546">
    <property type="entry name" value="Peptidase_M20"/>
    <property type="match status" value="1"/>
</dbReference>
<evidence type="ECO:0000256" key="3">
    <source>
        <dbReference type="PIRSR" id="PIRSR001235-1"/>
    </source>
</evidence>
<protein>
    <submittedName>
        <fullName evidence="6">Zn-dependent hydrolase</fullName>
    </submittedName>
</protein>
<feature type="binding site" evidence="3">
    <location>
        <position position="80"/>
    </location>
    <ligand>
        <name>Zn(2+)</name>
        <dbReference type="ChEBI" id="CHEBI:29105"/>
        <label>1</label>
    </ligand>
</feature>
<dbReference type="RefSeq" id="WP_126049036.1">
    <property type="nucleotide sequence ID" value="NZ_QYTV02000002.1"/>
</dbReference>
<feature type="binding site" evidence="4">
    <location>
        <position position="276"/>
    </location>
    <ligand>
        <name>allantoate</name>
        <dbReference type="ChEBI" id="CHEBI:17536"/>
    </ligand>
</feature>
<feature type="binding site" evidence="4">
    <location>
        <position position="216"/>
    </location>
    <ligand>
        <name>allantoate</name>
        <dbReference type="ChEBI" id="CHEBI:17536"/>
    </ligand>
</feature>
<feature type="binding site" evidence="4">
    <location>
        <position position="289"/>
    </location>
    <ligand>
        <name>allantoate</name>
        <dbReference type="ChEBI" id="CHEBI:17536"/>
    </ligand>
</feature>
<evidence type="ECO:0000313" key="6">
    <source>
        <dbReference type="EMBL" id="RST76489.1"/>
    </source>
</evidence>
<keyword evidence="3" id="KW-0862">Zinc</keyword>
<dbReference type="PANTHER" id="PTHR32494:SF5">
    <property type="entry name" value="ALLANTOATE AMIDOHYDROLASE"/>
    <property type="match status" value="1"/>
</dbReference>
<dbReference type="InterPro" id="IPR036264">
    <property type="entry name" value="Bact_exopeptidase_dim_dom"/>
</dbReference>
<keyword evidence="7" id="KW-1185">Reference proteome</keyword>
<dbReference type="PANTHER" id="PTHR32494">
    <property type="entry name" value="ALLANTOATE DEIMINASE-RELATED"/>
    <property type="match status" value="1"/>
</dbReference>
<feature type="binding site" evidence="3">
    <location>
        <position position="91"/>
    </location>
    <ligand>
        <name>Zn(2+)</name>
        <dbReference type="ChEBI" id="CHEBI:29105"/>
        <label>2</label>
    </ligand>
</feature>
<reference evidence="6" key="1">
    <citation type="submission" date="2018-12" db="EMBL/GenBank/DDBJ databases">
        <authorList>
            <person name="Sun L."/>
            <person name="Chen Z."/>
        </authorList>
    </citation>
    <scope>NUCLEOTIDE SEQUENCE [LARGE SCALE GENOMIC DNA]</scope>
    <source>
        <strain evidence="6">3-2-2</strain>
    </source>
</reference>
<keyword evidence="2 6" id="KW-0378">Hydrolase</keyword>
<feature type="binding site" evidence="3">
    <location>
        <position position="191"/>
    </location>
    <ligand>
        <name>Zn(2+)</name>
        <dbReference type="ChEBI" id="CHEBI:29105"/>
        <label>1</label>
    </ligand>
</feature>
<feature type="domain" description="Peptidase M20 dimerisation" evidence="5">
    <location>
        <begin position="218"/>
        <end position="303"/>
    </location>
</feature>
<dbReference type="AlphaFoldDB" id="A0A429Y596"/>
<evidence type="ECO:0000259" key="5">
    <source>
        <dbReference type="Pfam" id="PF07687"/>
    </source>
</evidence>
<feature type="binding site" evidence="3">
    <location>
        <position position="91"/>
    </location>
    <ligand>
        <name>Zn(2+)</name>
        <dbReference type="ChEBI" id="CHEBI:29105"/>
        <label>1</label>
    </ligand>
</feature>
<dbReference type="Proteomes" id="UP000287156">
    <property type="component" value="Unassembled WGS sequence"/>
</dbReference>
<dbReference type="SUPFAM" id="SSF55031">
    <property type="entry name" value="Bacterial exopeptidase dimerisation domain"/>
    <property type="match status" value="1"/>
</dbReference>
<dbReference type="GO" id="GO:0046872">
    <property type="term" value="F:metal ion binding"/>
    <property type="evidence" value="ECO:0007669"/>
    <property type="project" value="UniProtKB-KW"/>
</dbReference>
<dbReference type="InterPro" id="IPR002933">
    <property type="entry name" value="Peptidase_M20"/>
</dbReference>
<dbReference type="NCBIfam" id="TIGR01879">
    <property type="entry name" value="hydantase"/>
    <property type="match status" value="1"/>
</dbReference>
<dbReference type="OrthoDB" id="9808195at2"/>
<keyword evidence="3" id="KW-0479">Metal-binding</keyword>
<evidence type="ECO:0000256" key="2">
    <source>
        <dbReference type="ARBA" id="ARBA00022801"/>
    </source>
</evidence>
<sequence>MEININRLISDINRYAEYGRDNNGGVTRPSFTKADLEVRHLFINELKDMDLQVMVDGAGNIWGRKKGSGKKQGCIVVGSHLDSVPNGGKYDGPLGVLMAKEIIKTLGENNVTLDHDLEIVSFTAEESNDFNLSTFGSRSFVGRLHPDMLQGVLDSKGMKLSEALESVGGGLNRYPEMHEKGRDIKAFVELHIEQGQRLESNDISLAVIDNVVGTYRTNVTVTGQSNHSGTTMMEHRQDALTAAAEMIIEVERYCREYEGSLVGTVGKIQAFPNAVNIIPGQVNFTFELRGENELDIKKAVSDIGIIWKWIKRKRKVFIEQELFLDQKPIELDHDLVNIMKETAEDMEEPYMVFPSMAVHDAAHIASITKSVMLFVKSIDGKSHCPEEYSTPEDIEKVGNVMLNGVLKMDRKLPANHPSNKTTAIANS</sequence>
<evidence type="ECO:0000256" key="1">
    <source>
        <dbReference type="ARBA" id="ARBA00006153"/>
    </source>
</evidence>
<feature type="binding site" evidence="3">
    <location>
        <position position="126"/>
    </location>
    <ligand>
        <name>Zn(2+)</name>
        <dbReference type="ChEBI" id="CHEBI:29105"/>
        <label>2</label>
    </ligand>
</feature>